<dbReference type="Gene3D" id="3.30.70.1320">
    <property type="entry name" value="Multidrug efflux transporter AcrB pore domain like"/>
    <property type="match status" value="1"/>
</dbReference>
<dbReference type="Gene3D" id="3.30.70.1430">
    <property type="entry name" value="Multidrug efflux transporter AcrB pore domain"/>
    <property type="match status" value="2"/>
</dbReference>
<dbReference type="Gene3D" id="3.30.2090.10">
    <property type="entry name" value="Multidrug efflux transporter AcrB TolC docking domain, DN and DC subdomains"/>
    <property type="match status" value="2"/>
</dbReference>
<reference evidence="2 3" key="1">
    <citation type="journal article" date="2021" name="ISME J.">
        <title>Genomic evolution of the class Acidithiobacillia: deep-branching Proteobacteria living in extreme acidic conditions.</title>
        <authorList>
            <person name="Moya-Beltran A."/>
            <person name="Beard S."/>
            <person name="Rojas-Villalobos C."/>
            <person name="Issotta F."/>
            <person name="Gallardo Y."/>
            <person name="Ulloa R."/>
            <person name="Giaveno A."/>
            <person name="Degli Esposti M."/>
            <person name="Johnson D.B."/>
            <person name="Quatrini R."/>
        </authorList>
    </citation>
    <scope>NUCLEOTIDE SEQUENCE [LARGE SCALE GENOMIC DNA]</scope>
    <source>
        <strain evidence="2 3">RW2</strain>
    </source>
</reference>
<feature type="transmembrane region" description="Helical" evidence="1">
    <location>
        <begin position="356"/>
        <end position="375"/>
    </location>
</feature>
<dbReference type="RefSeq" id="WP_215883210.1">
    <property type="nucleotide sequence ID" value="NZ_JAAOMP010000040.1"/>
</dbReference>
<evidence type="ECO:0000256" key="1">
    <source>
        <dbReference type="SAM" id="Phobius"/>
    </source>
</evidence>
<comment type="caution">
    <text evidence="2">The sequence shown here is derived from an EMBL/GenBank/DDBJ whole genome shotgun (WGS) entry which is preliminary data.</text>
</comment>
<evidence type="ECO:0000313" key="2">
    <source>
        <dbReference type="EMBL" id="MBU2759514.1"/>
    </source>
</evidence>
<dbReference type="PANTHER" id="PTHR32063">
    <property type="match status" value="1"/>
</dbReference>
<feature type="transmembrane region" description="Helical" evidence="1">
    <location>
        <begin position="938"/>
        <end position="957"/>
    </location>
</feature>
<feature type="transmembrane region" description="Helical" evidence="1">
    <location>
        <begin position="460"/>
        <end position="482"/>
    </location>
</feature>
<dbReference type="EMBL" id="JAAOMP010000040">
    <property type="protein sequence ID" value="MBU2759514.1"/>
    <property type="molecule type" value="Genomic_DNA"/>
</dbReference>
<proteinExistence type="predicted"/>
<sequence length="1099" mass="119640">MADQQQKMNLAGRLAQSFYQSKITVLIMIAIALFGLLAVTVTPRLYNPEIVVPAAEIFVMRPGSNSEEIHNLVIRPLEALMASLPGVHHTFGYSVNDMGIVTVEFQVGANEEKSLLEVYNQLSRNMDKMPPGTEQPLVKSIGINDVPIMTVTLSTSHLTPVALRQVGTRLMDQLQNVPDVANATLIGGGRQAVNVWLNPAKLASAGLSLKNIEQSLQGNNVILPGGNLVNDNHEIPLRINGALGSAQDVGNVIIGSHDGQPIFLKNVARIEEGAAEGHTATSNTAGLANRMQLPAGTNMPAVTITLAKRPGTNAVTVADAIKAKLNRLEQEALPQGVHVTITRDYGARADDAVSTLFEHLSIAVGVVAIILMIFLGWREAGIVILTVPLTLGVVLGIGWLLGQTINRITLFALILSLGLLVDGGIVVIENIHRHLHGCAKGDFANCVIHATNEIGNPTNIATLAVILAFVPMAFVTGMMGPFMLPIPIFVPIAMIASVLLAYTVVPWGAYRFLRKKAAKAADTYSQAGHDPEQDASQSPQDALQRGYLRVVTPLLESSGRRNIFFLIVVVLLLLAMLMPLWQFVRPQGMNGPLSAMGVNLKMLPEGNVSDFMIQVDTPAGTALDATGQVAQAVGDVLSHNHYIENFQTYLGRSAPVDFAGLVRGDMMREGSNYAQIQINLVPRDERPMSHTVAVEVYKALQSVRSRFPQAVIKIFEVPPGPPVRAQVVAELYGPNYQKLRELAGTVEQHFRKVYDMINVDDSVTASVPEYRIHVDRQKAMLAGVAPVQVAELVHDYIAGTKLGALHDPSAREPVDIILRVPPQDRAWRQQILDLHIRNSQGQEVALSSIVQIQKTTLAKPIYDRDQHPVVYVTGDLIGSSPVYAVLSLNHWLDDQHIDGVHLTTGNLGFTPAQPNDITHYQILWGGDMRLTLDVFRDLGAAFIVALVFIYLMLVAYYQSFMMPVIVMGAIPMTLIGVFPGHWLLNTPFNATSMIGVIALAGVVVRNSLLLIDFIIDYRRQGYALEEAVLQAGAVRFRPILLTALAIMFGSAIMVTDPVFGGLAVSLIFGTFASTLLTLVVIPLLYFLWERRLEKQTQRI</sequence>
<name>A0ABS5ZXT7_9PROT</name>
<accession>A0ABS5ZXT7</accession>
<gene>
    <name evidence="2" type="ORF">HAP95_04945</name>
</gene>
<feature type="transmembrane region" description="Helical" evidence="1">
    <location>
        <begin position="382"/>
        <end position="402"/>
    </location>
</feature>
<keyword evidence="3" id="KW-1185">Reference proteome</keyword>
<organism evidence="2 3">
    <name type="scientific">Acidithiobacillus sulfurivorans</name>
    <dbReference type="NCBI Taxonomy" id="1958756"/>
    <lineage>
        <taxon>Bacteria</taxon>
        <taxon>Pseudomonadati</taxon>
        <taxon>Pseudomonadota</taxon>
        <taxon>Acidithiobacillia</taxon>
        <taxon>Acidithiobacillales</taxon>
        <taxon>Acidithiobacillaceae</taxon>
        <taxon>Acidithiobacillus</taxon>
    </lineage>
</organism>
<feature type="transmembrane region" description="Helical" evidence="1">
    <location>
        <begin position="1036"/>
        <end position="1054"/>
    </location>
</feature>
<feature type="transmembrane region" description="Helical" evidence="1">
    <location>
        <begin position="408"/>
        <end position="428"/>
    </location>
</feature>
<dbReference type="SUPFAM" id="SSF82866">
    <property type="entry name" value="Multidrug efflux transporter AcrB transmembrane domain"/>
    <property type="match status" value="2"/>
</dbReference>
<dbReference type="Pfam" id="PF00873">
    <property type="entry name" value="ACR_tran"/>
    <property type="match status" value="1"/>
</dbReference>
<dbReference type="PANTHER" id="PTHR32063:SF16">
    <property type="entry name" value="CATION EFFLUX SYSTEM (ACRB_ACRD_ACRF FAMILY)"/>
    <property type="match status" value="1"/>
</dbReference>
<feature type="transmembrane region" description="Helical" evidence="1">
    <location>
        <begin position="488"/>
        <end position="510"/>
    </location>
</feature>
<keyword evidence="1" id="KW-1133">Transmembrane helix</keyword>
<keyword evidence="1" id="KW-0472">Membrane</keyword>
<keyword evidence="1" id="KW-0812">Transmembrane</keyword>
<protein>
    <submittedName>
        <fullName evidence="2">Efflux RND transporter permease subunit</fullName>
    </submittedName>
</protein>
<evidence type="ECO:0000313" key="3">
    <source>
        <dbReference type="Proteomes" id="UP000755654"/>
    </source>
</evidence>
<dbReference type="SUPFAM" id="SSF82714">
    <property type="entry name" value="Multidrug efflux transporter AcrB TolC docking domain, DN and DC subdomains"/>
    <property type="match status" value="2"/>
</dbReference>
<feature type="transmembrane region" description="Helical" evidence="1">
    <location>
        <begin position="23"/>
        <end position="41"/>
    </location>
</feature>
<dbReference type="Gene3D" id="3.30.70.1440">
    <property type="entry name" value="Multidrug efflux transporter AcrB pore domain"/>
    <property type="match status" value="1"/>
</dbReference>
<feature type="transmembrane region" description="Helical" evidence="1">
    <location>
        <begin position="1066"/>
        <end position="1088"/>
    </location>
</feature>
<dbReference type="SUPFAM" id="SSF82693">
    <property type="entry name" value="Multidrug efflux transporter AcrB pore domain, PN1, PN2, PC1 and PC2 subdomains"/>
    <property type="match status" value="3"/>
</dbReference>
<feature type="transmembrane region" description="Helical" evidence="1">
    <location>
        <begin position="964"/>
        <end position="984"/>
    </location>
</feature>
<feature type="transmembrane region" description="Helical" evidence="1">
    <location>
        <begin position="563"/>
        <end position="584"/>
    </location>
</feature>
<dbReference type="Gene3D" id="1.20.1640.10">
    <property type="entry name" value="Multidrug efflux transporter AcrB transmembrane domain"/>
    <property type="match status" value="2"/>
</dbReference>
<feature type="transmembrane region" description="Helical" evidence="1">
    <location>
        <begin position="990"/>
        <end position="1015"/>
    </location>
</feature>
<dbReference type="InterPro" id="IPR027463">
    <property type="entry name" value="AcrB_DN_DC_subdom"/>
</dbReference>
<dbReference type="Proteomes" id="UP000755654">
    <property type="component" value="Unassembled WGS sequence"/>
</dbReference>
<dbReference type="PRINTS" id="PR00702">
    <property type="entry name" value="ACRIFLAVINRP"/>
</dbReference>
<dbReference type="InterPro" id="IPR001036">
    <property type="entry name" value="Acrflvin-R"/>
</dbReference>